<dbReference type="InterPro" id="IPR008916">
    <property type="entry name" value="Retrov_capsid_C"/>
</dbReference>
<gene>
    <name evidence="4" type="ORF">IHE44_0011743</name>
    <name evidence="3" type="ORF">IHE44_007218</name>
</gene>
<organism evidence="3">
    <name type="scientific">Lamprotornis superbus</name>
    <dbReference type="NCBI Taxonomy" id="245042"/>
    <lineage>
        <taxon>Eukaryota</taxon>
        <taxon>Metazoa</taxon>
        <taxon>Chordata</taxon>
        <taxon>Craniata</taxon>
        <taxon>Vertebrata</taxon>
        <taxon>Euteleostomi</taxon>
        <taxon>Archelosauria</taxon>
        <taxon>Archosauria</taxon>
        <taxon>Dinosauria</taxon>
        <taxon>Saurischia</taxon>
        <taxon>Theropoda</taxon>
        <taxon>Coelurosauria</taxon>
        <taxon>Aves</taxon>
        <taxon>Neognathae</taxon>
        <taxon>Neoaves</taxon>
        <taxon>Telluraves</taxon>
        <taxon>Australaves</taxon>
        <taxon>Passeriformes</taxon>
        <taxon>Sturnidae</taxon>
        <taxon>Lamprotornis</taxon>
    </lineage>
</organism>
<evidence type="ECO:0000256" key="1">
    <source>
        <dbReference type="SAM" id="MobiDB-lite"/>
    </source>
</evidence>
<dbReference type="InterPro" id="IPR036397">
    <property type="entry name" value="RNaseH_sf"/>
</dbReference>
<dbReference type="Gene3D" id="1.10.375.10">
    <property type="entry name" value="Human Immunodeficiency Virus Type 1 Capsid Protein"/>
    <property type="match status" value="1"/>
</dbReference>
<dbReference type="OrthoDB" id="9398474at2759"/>
<dbReference type="EMBL" id="JADDUC010000262">
    <property type="protein sequence ID" value="KAG0114800.1"/>
    <property type="molecule type" value="Genomic_DNA"/>
</dbReference>
<dbReference type="InterPro" id="IPR045345">
    <property type="entry name" value="Gag_p24_C"/>
</dbReference>
<name>A0A835NHK4_9PASS</name>
<reference evidence="3" key="1">
    <citation type="submission" date="2020-10" db="EMBL/GenBank/DDBJ databases">
        <title>Feather gene expression reveals the developmental basis of iridescence in African starlings.</title>
        <authorList>
            <person name="Rubenstein D.R."/>
        </authorList>
    </citation>
    <scope>NUCLEOTIDE SEQUENCE</scope>
    <source>
        <strain evidence="3">SS15</strain>
        <tissue evidence="3">Liver</tissue>
    </source>
</reference>
<dbReference type="InterPro" id="IPR008919">
    <property type="entry name" value="Retrov_capsid_N"/>
</dbReference>
<feature type="domain" description="RNase H type-1" evidence="2">
    <location>
        <begin position="556"/>
        <end position="681"/>
    </location>
</feature>
<sequence>MQRRGYFTVPQDAFDLATWEHIGKELWESVQEGTKGAKEVAKAYRSVRLGLEQLNAEADVAKVLKDCVERKEEDPMGVVKEGDMKSNITVAPVTKGPCDDLIPPFELESEPPAVTAPSAPPQPMEVDPVSVPLPPDQSEDPDKPLADEIETLSNYMLRLLAEMRQVDPSSGKKRVADAYDRAAKGIKEGLDNISKQLDTREEKLSEHVARRRKELFQAALNGDMNADELHHFLKAKFGASQGLTRAEREQIDAAHEAIKDRSHLPQKGIGERMRAWLAGSAEPGNETERVIEPPKDLNFDPQKRWRGLAEISGEITFGPLLAAPIVSTVNGPEWRALDWTVITKIQRDVMNYGLQNALVRRQVTSLLKYQELIPSDIRWIMELLLGPTSLSLFLLKWKDLLEAKQIDNLSLNDGDPLKYASLDQLMGTGQYRDPQRQAALHPRVLGQSKAAALEAFAAMPQIGKPQRPYLKITQGADEPFISFVDKVRDALEAAPSLPEDAKMIMLKEIATQNANAFCQQIIASQPAGASLTQLIEACARAPWEEEKRPVVVTTPIPDAKTVFTDASGKTGKFGFAWHTEKGWQTRIQQNQGYSVQVLELKAVVYALENTAHEPVNIVTDSQYVAGIIPRLDNAVIGTSSNDHIALLLIQLQNIISERTYPLWCTHIRSHTSLPGLYKKPL</sequence>
<dbReference type="InterPro" id="IPR012337">
    <property type="entry name" value="RNaseH-like_sf"/>
</dbReference>
<dbReference type="Gene3D" id="3.30.420.10">
    <property type="entry name" value="Ribonuclease H-like superfamily/Ribonuclease H"/>
    <property type="match status" value="1"/>
</dbReference>
<dbReference type="Proteomes" id="UP000618051">
    <property type="component" value="Unassembled WGS sequence"/>
</dbReference>
<evidence type="ECO:0000313" key="4">
    <source>
        <dbReference type="EMBL" id="KAI1240284.1"/>
    </source>
</evidence>
<accession>A0A835NHK4</accession>
<reference evidence="4 5" key="2">
    <citation type="journal article" date="2021" name="J. Hered.">
        <title>Feather Gene Expression Elucidates the Developmental Basis of Plumage Iridescence in African Starlings.</title>
        <authorList>
            <person name="Rubenstein D.R."/>
            <person name="Corvelo A."/>
            <person name="MacManes M.D."/>
            <person name="Maia R."/>
            <person name="Narzisi G."/>
            <person name="Rousaki A."/>
            <person name="Vandenabeele P."/>
            <person name="Shawkey M.D."/>
            <person name="Solomon J."/>
        </authorList>
    </citation>
    <scope>NUCLEOTIDE SEQUENCE [LARGE SCALE GENOMIC DNA]</scope>
    <source>
        <strain evidence="4">SS15</strain>
    </source>
</reference>
<dbReference type="GO" id="GO:0004523">
    <property type="term" value="F:RNA-DNA hybrid ribonuclease activity"/>
    <property type="evidence" value="ECO:0007669"/>
    <property type="project" value="InterPro"/>
</dbReference>
<reference evidence="4" key="3">
    <citation type="submission" date="2022-01" db="EMBL/GenBank/DDBJ databases">
        <authorList>
            <person name="Rubenstein D.R."/>
        </authorList>
    </citation>
    <scope>NUCLEOTIDE SEQUENCE</scope>
    <source>
        <strain evidence="4">SS15</strain>
        <tissue evidence="4">Liver</tissue>
    </source>
</reference>
<dbReference type="Pfam" id="PF00075">
    <property type="entry name" value="RNase_H"/>
    <property type="match status" value="1"/>
</dbReference>
<evidence type="ECO:0000259" key="2">
    <source>
        <dbReference type="PROSITE" id="PS50879"/>
    </source>
</evidence>
<dbReference type="PROSITE" id="PS50879">
    <property type="entry name" value="RNASE_H_1"/>
    <property type="match status" value="1"/>
</dbReference>
<dbReference type="InterPro" id="IPR050195">
    <property type="entry name" value="Primate_lentivir_Gag_pol-like"/>
</dbReference>
<dbReference type="Gene3D" id="1.10.1200.30">
    <property type="match status" value="1"/>
</dbReference>
<dbReference type="AlphaFoldDB" id="A0A835NHK4"/>
<dbReference type="Pfam" id="PF19317">
    <property type="entry name" value="Gag_p24_C"/>
    <property type="match status" value="1"/>
</dbReference>
<evidence type="ECO:0000313" key="5">
    <source>
        <dbReference type="Proteomes" id="UP000618051"/>
    </source>
</evidence>
<proteinExistence type="predicted"/>
<protein>
    <recommendedName>
        <fullName evidence="2">RNase H type-1 domain-containing protein</fullName>
    </recommendedName>
</protein>
<dbReference type="SUPFAM" id="SSF53098">
    <property type="entry name" value="Ribonuclease H-like"/>
    <property type="match status" value="1"/>
</dbReference>
<dbReference type="GO" id="GO:0003676">
    <property type="term" value="F:nucleic acid binding"/>
    <property type="evidence" value="ECO:0007669"/>
    <property type="project" value="InterPro"/>
</dbReference>
<comment type="caution">
    <text evidence="3">The sequence shown here is derived from an EMBL/GenBank/DDBJ whole genome shotgun (WGS) entry which is preliminary data.</text>
</comment>
<evidence type="ECO:0000313" key="3">
    <source>
        <dbReference type="EMBL" id="KAG0114800.1"/>
    </source>
</evidence>
<dbReference type="EMBL" id="JADDUC020000004">
    <property type="protein sequence ID" value="KAI1240284.1"/>
    <property type="molecule type" value="Genomic_DNA"/>
</dbReference>
<dbReference type="SUPFAM" id="SSF47943">
    <property type="entry name" value="Retrovirus capsid protein, N-terminal core domain"/>
    <property type="match status" value="1"/>
</dbReference>
<dbReference type="Pfam" id="PF00607">
    <property type="entry name" value="Gag_p24"/>
    <property type="match status" value="1"/>
</dbReference>
<dbReference type="PANTHER" id="PTHR40389:SF3">
    <property type="entry name" value="IGE-BINDING PROTEIN"/>
    <property type="match status" value="1"/>
</dbReference>
<dbReference type="PANTHER" id="PTHR40389">
    <property type="entry name" value="ENDOGENOUS RETROVIRUS GROUP K MEMBER 24 GAG POLYPROTEIN-RELATED"/>
    <property type="match status" value="1"/>
</dbReference>
<feature type="region of interest" description="Disordered" evidence="1">
    <location>
        <begin position="101"/>
        <end position="144"/>
    </location>
</feature>
<dbReference type="GO" id="GO:0016032">
    <property type="term" value="P:viral process"/>
    <property type="evidence" value="ECO:0007669"/>
    <property type="project" value="InterPro"/>
</dbReference>
<keyword evidence="5" id="KW-1185">Reference proteome</keyword>
<dbReference type="InterPro" id="IPR002156">
    <property type="entry name" value="RNaseH_domain"/>
</dbReference>
<dbReference type="SUPFAM" id="SSF47353">
    <property type="entry name" value="Retrovirus capsid dimerization domain-like"/>
    <property type="match status" value="1"/>
</dbReference>